<evidence type="ECO:0000256" key="6">
    <source>
        <dbReference type="ARBA" id="ARBA00022801"/>
    </source>
</evidence>
<dbReference type="GO" id="GO:0000166">
    <property type="term" value="F:nucleotide binding"/>
    <property type="evidence" value="ECO:0007669"/>
    <property type="project" value="UniProtKB-KW"/>
</dbReference>
<dbReference type="EMBL" id="JPMI01000289">
    <property type="protein sequence ID" value="KFA88541.1"/>
    <property type="molecule type" value="Genomic_DNA"/>
</dbReference>
<name>A0A084SJA6_9BACT</name>
<proteinExistence type="inferred from homology"/>
<feature type="binding site" evidence="7">
    <location>
        <position position="13"/>
    </location>
    <ligand>
        <name>a divalent metal cation</name>
        <dbReference type="ChEBI" id="CHEBI:60240"/>
    </ligand>
</feature>
<gene>
    <name evidence="7" type="primary">surE</name>
    <name evidence="9" type="ORF">Q664_40430</name>
</gene>
<dbReference type="Proteomes" id="UP000028547">
    <property type="component" value="Unassembled WGS sequence"/>
</dbReference>
<dbReference type="NCBIfam" id="NF001490">
    <property type="entry name" value="PRK00346.1-4"/>
    <property type="match status" value="1"/>
</dbReference>
<feature type="binding site" evidence="7">
    <location>
        <position position="14"/>
    </location>
    <ligand>
        <name>a divalent metal cation</name>
        <dbReference type="ChEBI" id="CHEBI:60240"/>
    </ligand>
</feature>
<dbReference type="GO" id="GO:0005737">
    <property type="term" value="C:cytoplasm"/>
    <property type="evidence" value="ECO:0007669"/>
    <property type="project" value="UniProtKB-SubCell"/>
</dbReference>
<feature type="binding site" evidence="7">
    <location>
        <position position="44"/>
    </location>
    <ligand>
        <name>a divalent metal cation</name>
        <dbReference type="ChEBI" id="CHEBI:60240"/>
    </ligand>
</feature>
<dbReference type="GO" id="GO:0008254">
    <property type="term" value="F:3'-nucleotidase activity"/>
    <property type="evidence" value="ECO:0007669"/>
    <property type="project" value="TreeGrafter"/>
</dbReference>
<evidence type="ECO:0000256" key="3">
    <source>
        <dbReference type="ARBA" id="ARBA00022490"/>
    </source>
</evidence>
<dbReference type="HAMAP" id="MF_00060">
    <property type="entry name" value="SurE"/>
    <property type="match status" value="1"/>
</dbReference>
<evidence type="ECO:0000313" key="10">
    <source>
        <dbReference type="Proteomes" id="UP000028547"/>
    </source>
</evidence>
<dbReference type="RefSeq" id="WP_043408259.1">
    <property type="nucleotide sequence ID" value="NZ_JPMI01000289.1"/>
</dbReference>
<comment type="similarity">
    <text evidence="2 7">Belongs to the SurE nucleotidase family.</text>
</comment>
<dbReference type="Gene3D" id="3.40.1210.10">
    <property type="entry name" value="Survival protein SurE-like phosphatase/nucleotidase"/>
    <property type="match status" value="1"/>
</dbReference>
<keyword evidence="4 7" id="KW-0479">Metal-binding</keyword>
<organism evidence="9 10">
    <name type="scientific">Archangium violaceum Cb vi76</name>
    <dbReference type="NCBI Taxonomy" id="1406225"/>
    <lineage>
        <taxon>Bacteria</taxon>
        <taxon>Pseudomonadati</taxon>
        <taxon>Myxococcota</taxon>
        <taxon>Myxococcia</taxon>
        <taxon>Myxococcales</taxon>
        <taxon>Cystobacterineae</taxon>
        <taxon>Archangiaceae</taxon>
        <taxon>Archangium</taxon>
    </lineage>
</organism>
<dbReference type="GO" id="GO:0004309">
    <property type="term" value="F:exopolyphosphatase activity"/>
    <property type="evidence" value="ECO:0007669"/>
    <property type="project" value="TreeGrafter"/>
</dbReference>
<comment type="cofactor">
    <cofactor evidence="7">
        <name>a divalent metal cation</name>
        <dbReference type="ChEBI" id="CHEBI:60240"/>
    </cofactor>
    <text evidence="7">Binds 1 divalent metal cation per subunit.</text>
</comment>
<dbReference type="EC" id="3.1.3.5" evidence="7"/>
<dbReference type="NCBIfam" id="TIGR00087">
    <property type="entry name" value="surE"/>
    <property type="match status" value="1"/>
</dbReference>
<feature type="domain" description="Survival protein SurE-like phosphatase/nucleotidase" evidence="8">
    <location>
        <begin position="8"/>
        <end position="186"/>
    </location>
</feature>
<dbReference type="InterPro" id="IPR030048">
    <property type="entry name" value="SurE"/>
</dbReference>
<protein>
    <recommendedName>
        <fullName evidence="7">5'-nucleotidase SurE</fullName>
        <ecNumber evidence="7">3.1.3.5</ecNumber>
    </recommendedName>
    <alternativeName>
        <fullName evidence="7">Nucleoside 5'-monophosphate phosphohydrolase</fullName>
    </alternativeName>
</protein>
<evidence type="ECO:0000259" key="8">
    <source>
        <dbReference type="Pfam" id="PF01975"/>
    </source>
</evidence>
<comment type="subcellular location">
    <subcellularLocation>
        <location evidence="7">Cytoplasm</location>
    </subcellularLocation>
</comment>
<evidence type="ECO:0000256" key="5">
    <source>
        <dbReference type="ARBA" id="ARBA00022741"/>
    </source>
</evidence>
<dbReference type="AlphaFoldDB" id="A0A084SJA6"/>
<feature type="binding site" evidence="7">
    <location>
        <position position="97"/>
    </location>
    <ligand>
        <name>a divalent metal cation</name>
        <dbReference type="ChEBI" id="CHEBI:60240"/>
    </ligand>
</feature>
<dbReference type="InterPro" id="IPR002828">
    <property type="entry name" value="SurE-like_Pase/nucleotidase"/>
</dbReference>
<comment type="function">
    <text evidence="7">Nucleotidase that shows phosphatase activity on nucleoside 5'-monophosphates.</text>
</comment>
<evidence type="ECO:0000256" key="2">
    <source>
        <dbReference type="ARBA" id="ARBA00011062"/>
    </source>
</evidence>
<keyword evidence="3 7" id="KW-0963">Cytoplasm</keyword>
<dbReference type="PANTHER" id="PTHR30457">
    <property type="entry name" value="5'-NUCLEOTIDASE SURE"/>
    <property type="match status" value="1"/>
</dbReference>
<dbReference type="InterPro" id="IPR036523">
    <property type="entry name" value="SurE-like_sf"/>
</dbReference>
<sequence>MADKKPRILVSNDDGYFSEGLRALADAVSPLGEVWVVAPDREQSAASHSISLNRPLRITEVRERWFAVDGTPADSAYLAIHHLMKDDRPRIMVSGINHGANLADDVNYSGTVAAAREAALLGIPSIAFSLVSRAPFDFQHGARFARSLVAAALAQPRLPARMLLSVNIPRGEPTGYAVTRLGRHSYGYDVVEKEDPRGRKYYWIGGSTYEHEDIPGSDCNAVFQDRRISVTPLHFDLTDTQGLEGLAGWNLEGFPRRDVGRGGD</sequence>
<accession>A0A084SJA6</accession>
<keyword evidence="5 7" id="KW-0547">Nucleotide-binding</keyword>
<comment type="catalytic activity">
    <reaction evidence="1 7">
        <text>a ribonucleoside 5'-phosphate + H2O = a ribonucleoside + phosphate</text>
        <dbReference type="Rhea" id="RHEA:12484"/>
        <dbReference type="ChEBI" id="CHEBI:15377"/>
        <dbReference type="ChEBI" id="CHEBI:18254"/>
        <dbReference type="ChEBI" id="CHEBI:43474"/>
        <dbReference type="ChEBI" id="CHEBI:58043"/>
        <dbReference type="EC" id="3.1.3.5"/>
    </reaction>
</comment>
<evidence type="ECO:0000256" key="1">
    <source>
        <dbReference type="ARBA" id="ARBA00000815"/>
    </source>
</evidence>
<evidence type="ECO:0000256" key="4">
    <source>
        <dbReference type="ARBA" id="ARBA00022723"/>
    </source>
</evidence>
<dbReference type="GO" id="GO:0046872">
    <property type="term" value="F:metal ion binding"/>
    <property type="evidence" value="ECO:0007669"/>
    <property type="project" value="UniProtKB-UniRule"/>
</dbReference>
<comment type="caution">
    <text evidence="9">The sequence shown here is derived from an EMBL/GenBank/DDBJ whole genome shotgun (WGS) entry which is preliminary data.</text>
</comment>
<dbReference type="Pfam" id="PF01975">
    <property type="entry name" value="SurE"/>
    <property type="match status" value="1"/>
</dbReference>
<keyword evidence="6 7" id="KW-0378">Hydrolase</keyword>
<dbReference type="PANTHER" id="PTHR30457:SF12">
    <property type="entry name" value="5'_3'-NUCLEOTIDASE SURE"/>
    <property type="match status" value="1"/>
</dbReference>
<dbReference type="GO" id="GO:0008253">
    <property type="term" value="F:5'-nucleotidase activity"/>
    <property type="evidence" value="ECO:0007669"/>
    <property type="project" value="UniProtKB-UniRule"/>
</dbReference>
<evidence type="ECO:0000313" key="9">
    <source>
        <dbReference type="EMBL" id="KFA88541.1"/>
    </source>
</evidence>
<dbReference type="SUPFAM" id="SSF64167">
    <property type="entry name" value="SurE-like"/>
    <property type="match status" value="1"/>
</dbReference>
<evidence type="ECO:0000256" key="7">
    <source>
        <dbReference type="HAMAP-Rule" id="MF_00060"/>
    </source>
</evidence>
<reference evidence="9 10" key="1">
    <citation type="submission" date="2014-07" db="EMBL/GenBank/DDBJ databases">
        <title>Draft Genome Sequence of Gephyronic Acid Producer, Cystobacter violaceus Strain Cb vi76.</title>
        <authorList>
            <person name="Stevens D.C."/>
            <person name="Young J."/>
            <person name="Carmichael R."/>
            <person name="Tan J."/>
            <person name="Taylor R.E."/>
        </authorList>
    </citation>
    <scope>NUCLEOTIDE SEQUENCE [LARGE SCALE GENOMIC DNA]</scope>
    <source>
        <strain evidence="9 10">Cb vi76</strain>
    </source>
</reference>